<sequence length="398" mass="42398">MAKRRLDQLDVAGKRVLVRVDFNVPIDQGIEGISLYDQRLRATLPTIQYLIDQGSKIVLCSHLGRPNGVVVEGLRLAPVGDRLATLLECPVKSLPEITGPVVADAVSAMVPGDIILLENLRFHPGEEENDGVFACELSDTVDCFVMDAFAVAHRAHASTDGIIRFLPSAMGLLVQREVEAMGQALESPERPLAALLGGAKVSDKILLLDNLLDDLDYLVIGGGMCVTFLNAQGYSTGASRIEEDRLESARQIMERAEAANIKLLLPENVVIANEFAADPAETDVMHVGDVPDGWYIMDIAPNSAQDFAQALSKCKTIIWNGPMGVFEMPKFSHGTRTVAEAIAGLSGVTTVVGGGSTAEAVEELGLMDKMTHVSTGGGASLEFLEGKELPGIAALPDA</sequence>
<dbReference type="SUPFAM" id="SSF53748">
    <property type="entry name" value="Phosphoglycerate kinase"/>
    <property type="match status" value="1"/>
</dbReference>
<name>A0A160VAJ2_9ZZZZ</name>
<dbReference type="Pfam" id="PF00162">
    <property type="entry name" value="PGK"/>
    <property type="match status" value="1"/>
</dbReference>
<evidence type="ECO:0000256" key="5">
    <source>
        <dbReference type="ARBA" id="ARBA00022679"/>
    </source>
</evidence>
<keyword evidence="8" id="KW-0067">ATP-binding</keyword>
<comment type="subunit">
    <text evidence="3">Monomer.</text>
</comment>
<keyword evidence="6" id="KW-0547">Nucleotide-binding</keyword>
<dbReference type="InterPro" id="IPR015911">
    <property type="entry name" value="Phosphoglycerate_kinase_CS"/>
</dbReference>
<reference evidence="9" key="1">
    <citation type="submission" date="2015-10" db="EMBL/GenBank/DDBJ databases">
        <authorList>
            <person name="Gilbert D.G."/>
        </authorList>
    </citation>
    <scope>NUCLEOTIDE SEQUENCE</scope>
</reference>
<evidence type="ECO:0000256" key="4">
    <source>
        <dbReference type="ARBA" id="ARBA00013061"/>
    </source>
</evidence>
<dbReference type="PANTHER" id="PTHR11406">
    <property type="entry name" value="PHOSPHOGLYCERATE KINASE"/>
    <property type="match status" value="1"/>
</dbReference>
<dbReference type="GO" id="GO:0006096">
    <property type="term" value="P:glycolytic process"/>
    <property type="evidence" value="ECO:0007669"/>
    <property type="project" value="InterPro"/>
</dbReference>
<dbReference type="InterPro" id="IPR001576">
    <property type="entry name" value="Phosphoglycerate_kinase"/>
</dbReference>
<dbReference type="GO" id="GO:0006094">
    <property type="term" value="P:gluconeogenesis"/>
    <property type="evidence" value="ECO:0007669"/>
    <property type="project" value="TreeGrafter"/>
</dbReference>
<dbReference type="InterPro" id="IPR036043">
    <property type="entry name" value="Phosphoglycerate_kinase_sf"/>
</dbReference>
<dbReference type="EC" id="2.7.2.3" evidence="4"/>
<evidence type="ECO:0000313" key="9">
    <source>
        <dbReference type="EMBL" id="CUV02988.1"/>
    </source>
</evidence>
<protein>
    <recommendedName>
        <fullName evidence="4">phosphoglycerate kinase</fullName>
        <ecNumber evidence="4">2.7.2.3</ecNumber>
    </recommendedName>
</protein>
<accession>A0A160VAJ2</accession>
<dbReference type="InterPro" id="IPR015824">
    <property type="entry name" value="Phosphoglycerate_kinase_N"/>
</dbReference>
<dbReference type="PRINTS" id="PR00477">
    <property type="entry name" value="PHGLYCKINASE"/>
</dbReference>
<dbReference type="FunFam" id="3.40.50.1260:FF:000003">
    <property type="entry name" value="Phosphoglycerate kinase"/>
    <property type="match status" value="1"/>
</dbReference>
<dbReference type="FunFam" id="3.40.50.1260:FF:000006">
    <property type="entry name" value="Phosphoglycerate kinase"/>
    <property type="match status" value="1"/>
</dbReference>
<dbReference type="GO" id="GO:0004618">
    <property type="term" value="F:phosphoglycerate kinase activity"/>
    <property type="evidence" value="ECO:0007669"/>
    <property type="project" value="UniProtKB-EC"/>
</dbReference>
<proteinExistence type="inferred from homology"/>
<evidence type="ECO:0000256" key="8">
    <source>
        <dbReference type="ARBA" id="ARBA00022840"/>
    </source>
</evidence>
<dbReference type="GO" id="GO:0043531">
    <property type="term" value="F:ADP binding"/>
    <property type="evidence" value="ECO:0007669"/>
    <property type="project" value="TreeGrafter"/>
</dbReference>
<evidence type="ECO:0000256" key="6">
    <source>
        <dbReference type="ARBA" id="ARBA00022741"/>
    </source>
</evidence>
<keyword evidence="7 9" id="KW-0418">Kinase</keyword>
<dbReference type="AlphaFoldDB" id="A0A160VAJ2"/>
<gene>
    <name evidence="9" type="ORF">MGWOODY_Clf2176</name>
</gene>
<keyword evidence="5 9" id="KW-0808">Transferase</keyword>
<organism evidence="9">
    <name type="scientific">hydrothermal vent metagenome</name>
    <dbReference type="NCBI Taxonomy" id="652676"/>
    <lineage>
        <taxon>unclassified sequences</taxon>
        <taxon>metagenomes</taxon>
        <taxon>ecological metagenomes</taxon>
    </lineage>
</organism>
<evidence type="ECO:0000256" key="7">
    <source>
        <dbReference type="ARBA" id="ARBA00022777"/>
    </source>
</evidence>
<dbReference type="PIRSF" id="PIRSF000724">
    <property type="entry name" value="Pgk"/>
    <property type="match status" value="1"/>
</dbReference>
<dbReference type="Gene3D" id="3.40.50.1260">
    <property type="entry name" value="Phosphoglycerate kinase, N-terminal domain"/>
    <property type="match status" value="2"/>
</dbReference>
<evidence type="ECO:0000256" key="3">
    <source>
        <dbReference type="ARBA" id="ARBA00011245"/>
    </source>
</evidence>
<dbReference type="GO" id="GO:0005829">
    <property type="term" value="C:cytosol"/>
    <property type="evidence" value="ECO:0007669"/>
    <property type="project" value="TreeGrafter"/>
</dbReference>
<comment type="catalytic activity">
    <reaction evidence="1">
        <text>(2R)-3-phosphoglycerate + ATP = (2R)-3-phospho-glyceroyl phosphate + ADP</text>
        <dbReference type="Rhea" id="RHEA:14801"/>
        <dbReference type="ChEBI" id="CHEBI:30616"/>
        <dbReference type="ChEBI" id="CHEBI:57604"/>
        <dbReference type="ChEBI" id="CHEBI:58272"/>
        <dbReference type="ChEBI" id="CHEBI:456216"/>
        <dbReference type="EC" id="2.7.2.3"/>
    </reaction>
</comment>
<dbReference type="EMBL" id="FAXA01000343">
    <property type="protein sequence ID" value="CUV02988.1"/>
    <property type="molecule type" value="Genomic_DNA"/>
</dbReference>
<evidence type="ECO:0000256" key="2">
    <source>
        <dbReference type="ARBA" id="ARBA00008982"/>
    </source>
</evidence>
<evidence type="ECO:0000256" key="1">
    <source>
        <dbReference type="ARBA" id="ARBA00000642"/>
    </source>
</evidence>
<comment type="similarity">
    <text evidence="2">Belongs to the phosphoglycerate kinase family.</text>
</comment>
<dbReference type="PROSITE" id="PS00111">
    <property type="entry name" value="PGLYCERATE_KINASE"/>
    <property type="match status" value="1"/>
</dbReference>
<dbReference type="HAMAP" id="MF_00145">
    <property type="entry name" value="Phosphoglyc_kinase"/>
    <property type="match status" value="1"/>
</dbReference>
<dbReference type="GO" id="GO:0005524">
    <property type="term" value="F:ATP binding"/>
    <property type="evidence" value="ECO:0007669"/>
    <property type="project" value="UniProtKB-KW"/>
</dbReference>
<dbReference type="PANTHER" id="PTHR11406:SF23">
    <property type="entry name" value="PHOSPHOGLYCERATE KINASE 1, CHLOROPLASTIC-RELATED"/>
    <property type="match status" value="1"/>
</dbReference>